<organism evidence="1 2">
    <name type="scientific">Morchella conica CCBAS932</name>
    <dbReference type="NCBI Taxonomy" id="1392247"/>
    <lineage>
        <taxon>Eukaryota</taxon>
        <taxon>Fungi</taxon>
        <taxon>Dikarya</taxon>
        <taxon>Ascomycota</taxon>
        <taxon>Pezizomycotina</taxon>
        <taxon>Pezizomycetes</taxon>
        <taxon>Pezizales</taxon>
        <taxon>Morchellaceae</taxon>
        <taxon>Morchella</taxon>
    </lineage>
</organism>
<name>A0A3N4KPY4_9PEZI</name>
<dbReference type="InParanoid" id="A0A3N4KPY4"/>
<dbReference type="AlphaFoldDB" id="A0A3N4KPY4"/>
<gene>
    <name evidence="1" type="ORF">P167DRAFT_546314</name>
</gene>
<accession>A0A3N4KPY4</accession>
<evidence type="ECO:0000313" key="1">
    <source>
        <dbReference type="EMBL" id="RPB11499.1"/>
    </source>
</evidence>
<proteinExistence type="predicted"/>
<sequence length="151" mass="17896">MGYRFFHGDHDEYMYIIILIDEGKSRISGLSVYPLPNKKEWRHKQYVITYALRGGEGKEEAAYRLCWEPFNDDGSTHFTRPQLRGGSTFRRPPLGTWAPADGYLRRLKWLPSFFALNRRVEILVSYLNIYRYQNRSWEFQGQYKKSSGNPC</sequence>
<evidence type="ECO:0000313" key="2">
    <source>
        <dbReference type="Proteomes" id="UP000277580"/>
    </source>
</evidence>
<keyword evidence="2" id="KW-1185">Reference proteome</keyword>
<protein>
    <submittedName>
        <fullName evidence="1">Uncharacterized protein</fullName>
    </submittedName>
</protein>
<dbReference type="Proteomes" id="UP000277580">
    <property type="component" value="Unassembled WGS sequence"/>
</dbReference>
<reference evidence="1 2" key="1">
    <citation type="journal article" date="2018" name="Nat. Ecol. Evol.">
        <title>Pezizomycetes genomes reveal the molecular basis of ectomycorrhizal truffle lifestyle.</title>
        <authorList>
            <person name="Murat C."/>
            <person name="Payen T."/>
            <person name="Noel B."/>
            <person name="Kuo A."/>
            <person name="Morin E."/>
            <person name="Chen J."/>
            <person name="Kohler A."/>
            <person name="Krizsan K."/>
            <person name="Balestrini R."/>
            <person name="Da Silva C."/>
            <person name="Montanini B."/>
            <person name="Hainaut M."/>
            <person name="Levati E."/>
            <person name="Barry K.W."/>
            <person name="Belfiori B."/>
            <person name="Cichocki N."/>
            <person name="Clum A."/>
            <person name="Dockter R.B."/>
            <person name="Fauchery L."/>
            <person name="Guy J."/>
            <person name="Iotti M."/>
            <person name="Le Tacon F."/>
            <person name="Lindquist E.A."/>
            <person name="Lipzen A."/>
            <person name="Malagnac F."/>
            <person name="Mello A."/>
            <person name="Molinier V."/>
            <person name="Miyauchi S."/>
            <person name="Poulain J."/>
            <person name="Riccioni C."/>
            <person name="Rubini A."/>
            <person name="Sitrit Y."/>
            <person name="Splivallo R."/>
            <person name="Traeger S."/>
            <person name="Wang M."/>
            <person name="Zifcakova L."/>
            <person name="Wipf D."/>
            <person name="Zambonelli A."/>
            <person name="Paolocci F."/>
            <person name="Nowrousian M."/>
            <person name="Ottonello S."/>
            <person name="Baldrian P."/>
            <person name="Spatafora J.W."/>
            <person name="Henrissat B."/>
            <person name="Nagy L.G."/>
            <person name="Aury J.M."/>
            <person name="Wincker P."/>
            <person name="Grigoriev I.V."/>
            <person name="Bonfante P."/>
            <person name="Martin F.M."/>
        </authorList>
    </citation>
    <scope>NUCLEOTIDE SEQUENCE [LARGE SCALE GENOMIC DNA]</scope>
    <source>
        <strain evidence="1 2">CCBAS932</strain>
    </source>
</reference>
<dbReference type="EMBL" id="ML119135">
    <property type="protein sequence ID" value="RPB11499.1"/>
    <property type="molecule type" value="Genomic_DNA"/>
</dbReference>